<protein>
    <submittedName>
        <fullName evidence="2">Uncharacterized protein</fullName>
    </submittedName>
</protein>
<accession>A0A9X3NQX6</accession>
<sequence length="66" mass="6941">MQRGYAMLARLTAALTARLRPPRSRGEAGYSTEAVVVIALLAALALGAVALISDAVMERAQTITLE</sequence>
<dbReference type="Proteomes" id="UP001140076">
    <property type="component" value="Unassembled WGS sequence"/>
</dbReference>
<keyword evidence="1" id="KW-0812">Transmembrane</keyword>
<keyword evidence="3" id="KW-1185">Reference proteome</keyword>
<feature type="transmembrane region" description="Helical" evidence="1">
    <location>
        <begin position="35"/>
        <end position="57"/>
    </location>
</feature>
<name>A0A9X3NQX6_9ACTN</name>
<evidence type="ECO:0000313" key="2">
    <source>
        <dbReference type="EMBL" id="MDA0565175.1"/>
    </source>
</evidence>
<keyword evidence="1" id="KW-0472">Membrane</keyword>
<gene>
    <name evidence="2" type="ORF">LG943_12735</name>
</gene>
<evidence type="ECO:0000313" key="3">
    <source>
        <dbReference type="Proteomes" id="UP001140076"/>
    </source>
</evidence>
<proteinExistence type="predicted"/>
<reference evidence="2" key="1">
    <citation type="submission" date="2021-10" db="EMBL/GenBank/DDBJ databases">
        <title>Streptomonospora sp. nov., isolated from mangrove soil.</title>
        <authorList>
            <person name="Chen X."/>
            <person name="Ge X."/>
            <person name="Liu W."/>
        </authorList>
    </citation>
    <scope>NUCLEOTIDE SEQUENCE</scope>
    <source>
        <strain evidence="2">S1-112</strain>
    </source>
</reference>
<keyword evidence="1" id="KW-1133">Transmembrane helix</keyword>
<dbReference type="AlphaFoldDB" id="A0A9X3NQX6"/>
<comment type="caution">
    <text evidence="2">The sequence shown here is derived from an EMBL/GenBank/DDBJ whole genome shotgun (WGS) entry which is preliminary data.</text>
</comment>
<dbReference type="EMBL" id="JAJAQC010000018">
    <property type="protein sequence ID" value="MDA0565175.1"/>
    <property type="molecule type" value="Genomic_DNA"/>
</dbReference>
<evidence type="ECO:0000256" key="1">
    <source>
        <dbReference type="SAM" id="Phobius"/>
    </source>
</evidence>
<organism evidence="2 3">
    <name type="scientific">Streptomonospora mangrovi</name>
    <dbReference type="NCBI Taxonomy" id="2883123"/>
    <lineage>
        <taxon>Bacteria</taxon>
        <taxon>Bacillati</taxon>
        <taxon>Actinomycetota</taxon>
        <taxon>Actinomycetes</taxon>
        <taxon>Streptosporangiales</taxon>
        <taxon>Nocardiopsidaceae</taxon>
        <taxon>Streptomonospora</taxon>
    </lineage>
</organism>
<dbReference type="RefSeq" id="WP_270072453.1">
    <property type="nucleotide sequence ID" value="NZ_JAJAQC010000018.1"/>
</dbReference>